<dbReference type="EMBL" id="NMUH01000487">
    <property type="protein sequence ID" value="MQL80026.1"/>
    <property type="molecule type" value="Genomic_DNA"/>
</dbReference>
<protein>
    <submittedName>
        <fullName evidence="1">Uncharacterized protein</fullName>
    </submittedName>
</protein>
<dbReference type="Proteomes" id="UP000652761">
    <property type="component" value="Unassembled WGS sequence"/>
</dbReference>
<gene>
    <name evidence="1" type="ORF">Taro_012480</name>
</gene>
<accession>A0A843UD22</accession>
<reference evidence="1" key="1">
    <citation type="submission" date="2017-07" db="EMBL/GenBank/DDBJ databases">
        <title>Taro Niue Genome Assembly and Annotation.</title>
        <authorList>
            <person name="Atibalentja N."/>
            <person name="Keating K."/>
            <person name="Fields C.J."/>
        </authorList>
    </citation>
    <scope>NUCLEOTIDE SEQUENCE</scope>
    <source>
        <strain evidence="1">Niue_2</strain>
        <tissue evidence="1">Leaf</tissue>
    </source>
</reference>
<name>A0A843UD22_COLES</name>
<evidence type="ECO:0000313" key="1">
    <source>
        <dbReference type="EMBL" id="MQL80026.1"/>
    </source>
</evidence>
<sequence length="233" mass="25270">MCVVEGDSSGSVVCWFSAPKASSGGVEAFAPAPLRLCLRPQRMSPPPSPDVMPLSLLSGGSFCCLLRRRRFCLRRFRAPPFVGGSVPVNPVVRLEVRLRLLGRSFVWVCFVCLPAPPKVVRVRRSPMESSSASSPNMQLRRLLLWRALISTALLYVSVDVSVQPPVELSLGIRVRGSGSPRREASGDDLCLLTTLCATVFLFQYLGFTCCVRTSGPSAYHGRCHALSALVGCS</sequence>
<proteinExistence type="predicted"/>
<evidence type="ECO:0000313" key="2">
    <source>
        <dbReference type="Proteomes" id="UP000652761"/>
    </source>
</evidence>
<keyword evidence="2" id="KW-1185">Reference proteome</keyword>
<dbReference type="AlphaFoldDB" id="A0A843UD22"/>
<comment type="caution">
    <text evidence="1">The sequence shown here is derived from an EMBL/GenBank/DDBJ whole genome shotgun (WGS) entry which is preliminary data.</text>
</comment>
<organism evidence="1 2">
    <name type="scientific">Colocasia esculenta</name>
    <name type="common">Wild taro</name>
    <name type="synonym">Arum esculentum</name>
    <dbReference type="NCBI Taxonomy" id="4460"/>
    <lineage>
        <taxon>Eukaryota</taxon>
        <taxon>Viridiplantae</taxon>
        <taxon>Streptophyta</taxon>
        <taxon>Embryophyta</taxon>
        <taxon>Tracheophyta</taxon>
        <taxon>Spermatophyta</taxon>
        <taxon>Magnoliopsida</taxon>
        <taxon>Liliopsida</taxon>
        <taxon>Araceae</taxon>
        <taxon>Aroideae</taxon>
        <taxon>Colocasieae</taxon>
        <taxon>Colocasia</taxon>
    </lineage>
</organism>